<keyword evidence="4" id="KW-1185">Reference proteome</keyword>
<protein>
    <recommendedName>
        <fullName evidence="5">Transmembrane protein 238</fullName>
    </recommendedName>
</protein>
<comment type="caution">
    <text evidence="3">The sequence shown here is derived from an EMBL/GenBank/DDBJ whole genome shotgun (WGS) entry which is preliminary data.</text>
</comment>
<evidence type="ECO:0000313" key="3">
    <source>
        <dbReference type="EMBL" id="VTJ51961.1"/>
    </source>
</evidence>
<dbReference type="Pfam" id="PF15125">
    <property type="entry name" value="TMEM238"/>
    <property type="match status" value="1"/>
</dbReference>
<sequence length="543" mass="59675">MTGKRSGLGRCRHFFWLGVLFDTVGVAVLFTGVFADLLFYDMLLYLGSIIIFFSLLWWVSWYTGNIELASEDAVPKAARSRSGSVVESLRRSVSVRFSQTFESFSQTLELLRRRRRGRWPRLNLRSASQILVVPGSPEWGRKDPDWRLRMADVSQRDLGPLPEGDGSSEAAGSSGLTAAGRTHLERPVFPVESMELRPPFPSRSQPVISLVSTLQPCSLPASKSEFVVSLTSGSQPPDALPLTSQPIAPVVAKSHPPVPVFSQGPFQVPVAAESHLLVPVASQSQDLPPSRQTQPLSVEDSESQTLTPQASEMPLSSTQSFQNVDLQTCSIEDFVIIYRSHQFSSTLVPISASQSSALIEISKKIVAQVFESLKLPQKLSQEFPDTMSSVPEAADLAAESRQSLPTHSAGPASESRQSLWTRSTDLATESRQSLRTHSTDPATESQQSLRTRSTDPATESRQSLRTHSTDPATESQQSLRTHSTDPAIEPLPKLTNVSTDLTANFIKATVLSLSLVLETSMWSPDPSQIIDCLCQVYLFHCWR</sequence>
<accession>A0A5E4A5K1</accession>
<dbReference type="Proteomes" id="UP000335636">
    <property type="component" value="Unassembled WGS sequence"/>
</dbReference>
<feature type="transmembrane region" description="Helical" evidence="2">
    <location>
        <begin position="42"/>
        <end position="61"/>
    </location>
</feature>
<evidence type="ECO:0000256" key="2">
    <source>
        <dbReference type="SAM" id="Phobius"/>
    </source>
</evidence>
<feature type="region of interest" description="Disordered" evidence="1">
    <location>
        <begin position="282"/>
        <end position="318"/>
    </location>
</feature>
<dbReference type="EMBL" id="CABDUW010000012">
    <property type="protein sequence ID" value="VTJ51961.1"/>
    <property type="molecule type" value="Genomic_DNA"/>
</dbReference>
<dbReference type="PANTHER" id="PTHR28613">
    <property type="entry name" value="SI:CH211-232M10.4-RELATED"/>
    <property type="match status" value="1"/>
</dbReference>
<feature type="transmembrane region" description="Helical" evidence="2">
    <location>
        <begin position="14"/>
        <end position="35"/>
    </location>
</feature>
<feature type="compositionally biased region" description="Low complexity" evidence="1">
    <location>
        <begin position="167"/>
        <end position="180"/>
    </location>
</feature>
<name>A0A5E4A5K1_MARMO</name>
<organism evidence="3 4">
    <name type="scientific">Marmota monax</name>
    <name type="common">Woodchuck</name>
    <dbReference type="NCBI Taxonomy" id="9995"/>
    <lineage>
        <taxon>Eukaryota</taxon>
        <taxon>Metazoa</taxon>
        <taxon>Chordata</taxon>
        <taxon>Craniata</taxon>
        <taxon>Vertebrata</taxon>
        <taxon>Euteleostomi</taxon>
        <taxon>Mammalia</taxon>
        <taxon>Eutheria</taxon>
        <taxon>Euarchontoglires</taxon>
        <taxon>Glires</taxon>
        <taxon>Rodentia</taxon>
        <taxon>Sciuromorpha</taxon>
        <taxon>Sciuridae</taxon>
        <taxon>Xerinae</taxon>
        <taxon>Marmotini</taxon>
        <taxon>Marmota</taxon>
    </lineage>
</organism>
<evidence type="ECO:0000313" key="4">
    <source>
        <dbReference type="Proteomes" id="UP000335636"/>
    </source>
</evidence>
<feature type="compositionally biased region" description="Polar residues" evidence="1">
    <location>
        <begin position="414"/>
        <end position="481"/>
    </location>
</feature>
<evidence type="ECO:0000256" key="1">
    <source>
        <dbReference type="SAM" id="MobiDB-lite"/>
    </source>
</evidence>
<proteinExistence type="predicted"/>
<feature type="region of interest" description="Disordered" evidence="1">
    <location>
        <begin position="397"/>
        <end position="492"/>
    </location>
</feature>
<evidence type="ECO:0008006" key="5">
    <source>
        <dbReference type="Google" id="ProtNLM"/>
    </source>
</evidence>
<feature type="compositionally biased region" description="Polar residues" evidence="1">
    <location>
        <begin position="303"/>
        <end position="318"/>
    </location>
</feature>
<feature type="compositionally biased region" description="Polar residues" evidence="1">
    <location>
        <begin position="282"/>
        <end position="296"/>
    </location>
</feature>
<keyword evidence="2" id="KW-0812">Transmembrane</keyword>
<gene>
    <name evidence="3" type="ORF">MONAX_5E002900</name>
</gene>
<dbReference type="InterPro" id="IPR029365">
    <property type="entry name" value="TMEM238"/>
</dbReference>
<feature type="region of interest" description="Disordered" evidence="1">
    <location>
        <begin position="156"/>
        <end position="182"/>
    </location>
</feature>
<dbReference type="AlphaFoldDB" id="A0A5E4A5K1"/>
<reference evidence="3" key="1">
    <citation type="submission" date="2019-04" db="EMBL/GenBank/DDBJ databases">
        <authorList>
            <person name="Alioto T."/>
            <person name="Alioto T."/>
        </authorList>
    </citation>
    <scope>NUCLEOTIDE SEQUENCE [LARGE SCALE GENOMIC DNA]</scope>
</reference>
<keyword evidence="2" id="KW-0472">Membrane</keyword>
<keyword evidence="2" id="KW-1133">Transmembrane helix</keyword>
<dbReference type="PANTHER" id="PTHR28613:SF6">
    <property type="entry name" value="RIKEN CDNA A930007A09 GENE"/>
    <property type="match status" value="1"/>
</dbReference>